<dbReference type="AlphaFoldDB" id="A0A127Q7E7"/>
<name>A0A127Q7E7_9BURK</name>
<protein>
    <submittedName>
        <fullName evidence="1">Uncharacterized protein</fullName>
    </submittedName>
</protein>
<evidence type="ECO:0000313" key="1">
    <source>
        <dbReference type="EMBL" id="AMP05941.1"/>
    </source>
</evidence>
<proteinExistence type="predicted"/>
<dbReference type="KEGG" id="cpra:CPter91_3621"/>
<dbReference type="Proteomes" id="UP000074561">
    <property type="component" value="Chromosome"/>
</dbReference>
<gene>
    <name evidence="1" type="ORF">CPter91_3621</name>
</gene>
<sequence length="49" mass="5463">MQCGSEAAAIWQVSHTLKLLYHVRTVRFFSTRYEQPIRVGLAGSNAPAT</sequence>
<accession>A0A127Q7E7</accession>
<dbReference type="EMBL" id="CP013234">
    <property type="protein sequence ID" value="AMP05941.1"/>
    <property type="molecule type" value="Genomic_DNA"/>
</dbReference>
<evidence type="ECO:0000313" key="2">
    <source>
        <dbReference type="Proteomes" id="UP000074561"/>
    </source>
</evidence>
<reference evidence="1 2" key="1">
    <citation type="submission" date="2015-11" db="EMBL/GenBank/DDBJ databases">
        <title>Exploring the genomic traits of fungus-feeding bacterial genus Collimonas.</title>
        <authorList>
            <person name="Song C."/>
            <person name="Schmidt R."/>
            <person name="de Jager V."/>
            <person name="Krzyzanowska D."/>
            <person name="Jongedijk E."/>
            <person name="Cankar K."/>
            <person name="Beekwilder J."/>
            <person name="van Veen A."/>
            <person name="de Boer W."/>
            <person name="van Veen J.A."/>
            <person name="Garbeva P."/>
        </authorList>
    </citation>
    <scope>NUCLEOTIDE SEQUENCE [LARGE SCALE GENOMIC DNA]</scope>
    <source>
        <strain evidence="1 2">Ter91</strain>
    </source>
</reference>
<organism evidence="1 2">
    <name type="scientific">Collimonas pratensis</name>
    <dbReference type="NCBI Taxonomy" id="279113"/>
    <lineage>
        <taxon>Bacteria</taxon>
        <taxon>Pseudomonadati</taxon>
        <taxon>Pseudomonadota</taxon>
        <taxon>Betaproteobacteria</taxon>
        <taxon>Burkholderiales</taxon>
        <taxon>Oxalobacteraceae</taxon>
        <taxon>Collimonas</taxon>
    </lineage>
</organism>